<gene>
    <name evidence="2" type="ORF">CI610_03464</name>
</gene>
<feature type="transmembrane region" description="Helical" evidence="1">
    <location>
        <begin position="109"/>
        <end position="126"/>
    </location>
</feature>
<evidence type="ECO:0000256" key="1">
    <source>
        <dbReference type="SAM" id="Phobius"/>
    </source>
</evidence>
<keyword evidence="1" id="KW-0472">Membrane</keyword>
<dbReference type="EMBL" id="NSIT01000470">
    <property type="protein sequence ID" value="PJE77612.1"/>
    <property type="molecule type" value="Genomic_DNA"/>
</dbReference>
<reference evidence="2" key="1">
    <citation type="journal article" date="2017" name="Appl. Environ. Microbiol.">
        <title>Molecular characterization of an Endozoicomonas-like organism causing infection in king scallop Pecten maximus L.</title>
        <authorList>
            <person name="Cano I."/>
            <person name="van Aerle R."/>
            <person name="Ross S."/>
            <person name="Verner-Jeffreys D.W."/>
            <person name="Paley R.K."/>
            <person name="Rimmer G."/>
            <person name="Ryder D."/>
            <person name="Hooper P."/>
            <person name="Stone D."/>
            <person name="Feist S.W."/>
        </authorList>
    </citation>
    <scope>NUCLEOTIDE SEQUENCE</scope>
</reference>
<proteinExistence type="predicted"/>
<accession>A0A2H9T307</accession>
<sequence>MFGAYLNGVRPRRVTELLKKEGPLSRSDTAEARDCLLLQHFISNGKRAGDLANLERTEVNKASPADDCTSTELKVRFSLSYVLKEHFFHIKFFESYQRLQLCFSPGRQIVIHFIGPFYGVCFILVIM</sequence>
<keyword evidence="1" id="KW-1133">Transmembrane helix</keyword>
<protein>
    <submittedName>
        <fullName evidence="2">Uncharacterized protein</fullName>
    </submittedName>
</protein>
<dbReference type="AlphaFoldDB" id="A0A2H9T307"/>
<evidence type="ECO:0000313" key="2">
    <source>
        <dbReference type="EMBL" id="PJE77612.1"/>
    </source>
</evidence>
<organism evidence="2">
    <name type="scientific">invertebrate metagenome</name>
    <dbReference type="NCBI Taxonomy" id="1711999"/>
    <lineage>
        <taxon>unclassified sequences</taxon>
        <taxon>metagenomes</taxon>
        <taxon>organismal metagenomes</taxon>
    </lineage>
</organism>
<comment type="caution">
    <text evidence="2">The sequence shown here is derived from an EMBL/GenBank/DDBJ whole genome shotgun (WGS) entry which is preliminary data.</text>
</comment>
<keyword evidence="1" id="KW-0812">Transmembrane</keyword>
<name>A0A2H9T307_9ZZZZ</name>